<feature type="transmembrane region" description="Helical" evidence="1">
    <location>
        <begin position="47"/>
        <end position="70"/>
    </location>
</feature>
<protein>
    <submittedName>
        <fullName evidence="2">Uncharacterized protein</fullName>
    </submittedName>
</protein>
<dbReference type="OrthoDB" id="3250682at2759"/>
<keyword evidence="1" id="KW-0472">Membrane</keyword>
<dbReference type="Proteomes" id="UP000054477">
    <property type="component" value="Unassembled WGS sequence"/>
</dbReference>
<feature type="transmembrane region" description="Helical" evidence="1">
    <location>
        <begin position="102"/>
        <end position="118"/>
    </location>
</feature>
<keyword evidence="3" id="KW-1185">Reference proteome</keyword>
<gene>
    <name evidence="2" type="ORF">K443DRAFT_124590</name>
</gene>
<feature type="transmembrane region" description="Helical" evidence="1">
    <location>
        <begin position="124"/>
        <end position="141"/>
    </location>
</feature>
<name>A0A0C9XEH7_9AGAR</name>
<keyword evidence="1" id="KW-1133">Transmembrane helix</keyword>
<feature type="transmembrane region" description="Helical" evidence="1">
    <location>
        <begin position="12"/>
        <end position="35"/>
    </location>
</feature>
<dbReference type="EMBL" id="KN838733">
    <property type="protein sequence ID" value="KIJ96086.1"/>
    <property type="molecule type" value="Genomic_DNA"/>
</dbReference>
<evidence type="ECO:0000313" key="2">
    <source>
        <dbReference type="EMBL" id="KIJ96086.1"/>
    </source>
</evidence>
<reference evidence="2 3" key="1">
    <citation type="submission" date="2014-04" db="EMBL/GenBank/DDBJ databases">
        <authorList>
            <consortium name="DOE Joint Genome Institute"/>
            <person name="Kuo A."/>
            <person name="Kohler A."/>
            <person name="Nagy L.G."/>
            <person name="Floudas D."/>
            <person name="Copeland A."/>
            <person name="Barry K.W."/>
            <person name="Cichocki N."/>
            <person name="Veneault-Fourrey C."/>
            <person name="LaButti K."/>
            <person name="Lindquist E.A."/>
            <person name="Lipzen A."/>
            <person name="Lundell T."/>
            <person name="Morin E."/>
            <person name="Murat C."/>
            <person name="Sun H."/>
            <person name="Tunlid A."/>
            <person name="Henrissat B."/>
            <person name="Grigoriev I.V."/>
            <person name="Hibbett D.S."/>
            <person name="Martin F."/>
            <person name="Nordberg H.P."/>
            <person name="Cantor M.N."/>
            <person name="Hua S.X."/>
        </authorList>
    </citation>
    <scope>NUCLEOTIDE SEQUENCE [LARGE SCALE GENOMIC DNA]</scope>
    <source>
        <strain evidence="2 3">LaAM-08-1</strain>
    </source>
</reference>
<sequence length="256" mass="28434">MSQVNRLTVSLAGLCVASLYDIFFTLFVLSSVLLVSRARKTSPYASIWSILPTPLIAGSLGITITVNWVIEDTRLVKAVNFPEGPVIFYLEWSQLTRNRRRSRFSVIYLAKITLWVVWNYRKLVVVFPILVPVGLLRISPARNGREYFPMKCSKNGYSQLCVRHLTNAIPVPTAMVAYKRTFNVVLGVLVIVVESVMPRVGARNKQSSELNASCLVFEGIGDSSRTYATNPLASDLKDGDQSGDVRGIEKVVAVGY</sequence>
<reference evidence="3" key="2">
    <citation type="submission" date="2015-01" db="EMBL/GenBank/DDBJ databases">
        <title>Evolutionary Origins and Diversification of the Mycorrhizal Mutualists.</title>
        <authorList>
            <consortium name="DOE Joint Genome Institute"/>
            <consortium name="Mycorrhizal Genomics Consortium"/>
            <person name="Kohler A."/>
            <person name="Kuo A."/>
            <person name="Nagy L.G."/>
            <person name="Floudas D."/>
            <person name="Copeland A."/>
            <person name="Barry K.W."/>
            <person name="Cichocki N."/>
            <person name="Veneault-Fourrey C."/>
            <person name="LaButti K."/>
            <person name="Lindquist E.A."/>
            <person name="Lipzen A."/>
            <person name="Lundell T."/>
            <person name="Morin E."/>
            <person name="Murat C."/>
            <person name="Riley R."/>
            <person name="Ohm R."/>
            <person name="Sun H."/>
            <person name="Tunlid A."/>
            <person name="Henrissat B."/>
            <person name="Grigoriev I.V."/>
            <person name="Hibbett D.S."/>
            <person name="Martin F."/>
        </authorList>
    </citation>
    <scope>NUCLEOTIDE SEQUENCE [LARGE SCALE GENOMIC DNA]</scope>
    <source>
        <strain evidence="3">LaAM-08-1</strain>
    </source>
</reference>
<proteinExistence type="predicted"/>
<dbReference type="AlphaFoldDB" id="A0A0C9XEH7"/>
<organism evidence="2 3">
    <name type="scientific">Laccaria amethystina LaAM-08-1</name>
    <dbReference type="NCBI Taxonomy" id="1095629"/>
    <lineage>
        <taxon>Eukaryota</taxon>
        <taxon>Fungi</taxon>
        <taxon>Dikarya</taxon>
        <taxon>Basidiomycota</taxon>
        <taxon>Agaricomycotina</taxon>
        <taxon>Agaricomycetes</taxon>
        <taxon>Agaricomycetidae</taxon>
        <taxon>Agaricales</taxon>
        <taxon>Agaricineae</taxon>
        <taxon>Hydnangiaceae</taxon>
        <taxon>Laccaria</taxon>
    </lineage>
</organism>
<dbReference type="HOGENOM" id="CLU_1086127_0_0_1"/>
<evidence type="ECO:0000313" key="3">
    <source>
        <dbReference type="Proteomes" id="UP000054477"/>
    </source>
</evidence>
<accession>A0A0C9XEH7</accession>
<keyword evidence="1" id="KW-0812">Transmembrane</keyword>
<evidence type="ECO:0000256" key="1">
    <source>
        <dbReference type="SAM" id="Phobius"/>
    </source>
</evidence>
<dbReference type="STRING" id="1095629.A0A0C9XEH7"/>